<feature type="compositionally biased region" description="Basic residues" evidence="1">
    <location>
        <begin position="128"/>
        <end position="149"/>
    </location>
</feature>
<feature type="compositionally biased region" description="Low complexity" evidence="1">
    <location>
        <begin position="111"/>
        <end position="127"/>
    </location>
</feature>
<feature type="compositionally biased region" description="Low complexity" evidence="1">
    <location>
        <begin position="277"/>
        <end position="287"/>
    </location>
</feature>
<dbReference type="AlphaFoldDB" id="A0A6J4PBU8"/>
<feature type="compositionally biased region" description="Basic residues" evidence="1">
    <location>
        <begin position="383"/>
        <end position="407"/>
    </location>
</feature>
<feature type="compositionally biased region" description="Basic and acidic residues" evidence="1">
    <location>
        <begin position="562"/>
        <end position="574"/>
    </location>
</feature>
<feature type="region of interest" description="Disordered" evidence="1">
    <location>
        <begin position="1"/>
        <end position="633"/>
    </location>
</feature>
<feature type="compositionally biased region" description="Basic residues" evidence="1">
    <location>
        <begin position="288"/>
        <end position="302"/>
    </location>
</feature>
<feature type="compositionally biased region" description="Basic and acidic residues" evidence="1">
    <location>
        <begin position="214"/>
        <end position="226"/>
    </location>
</feature>
<reference evidence="2" key="1">
    <citation type="submission" date="2020-02" db="EMBL/GenBank/DDBJ databases">
        <authorList>
            <person name="Meier V. D."/>
        </authorList>
    </citation>
    <scope>NUCLEOTIDE SEQUENCE</scope>
    <source>
        <strain evidence="2">AVDCRST_MAG06</strain>
    </source>
</reference>
<gene>
    <name evidence="2" type="ORF">AVDCRST_MAG06-2731</name>
</gene>
<accession>A0A6J4PBU8</accession>
<evidence type="ECO:0000256" key="1">
    <source>
        <dbReference type="SAM" id="MobiDB-lite"/>
    </source>
</evidence>
<organism evidence="2">
    <name type="scientific">uncultured Nocardioides sp</name>
    <dbReference type="NCBI Taxonomy" id="198441"/>
    <lineage>
        <taxon>Bacteria</taxon>
        <taxon>Bacillati</taxon>
        <taxon>Actinomycetota</taxon>
        <taxon>Actinomycetes</taxon>
        <taxon>Propionibacteriales</taxon>
        <taxon>Nocardioidaceae</taxon>
        <taxon>Nocardioides</taxon>
        <taxon>environmental samples</taxon>
    </lineage>
</organism>
<dbReference type="EMBL" id="CADCUP010000181">
    <property type="protein sequence ID" value="CAA9409052.1"/>
    <property type="molecule type" value="Genomic_DNA"/>
</dbReference>
<feature type="compositionally biased region" description="Basic residues" evidence="1">
    <location>
        <begin position="1"/>
        <end position="10"/>
    </location>
</feature>
<sequence length="633" mass="70468">EAAGRLRRVLRAGTRPRAAGGLCPDGRPAGGAHRGPRRVLGRLAPLAQGVPARGSRGVAAPLGVGSRPAPALRPRRAPGEGPRRRRPRDARGAVEADRAAAQGTRPDAAVAPLARGGVPRGRAAAVRGRARAAHRHRPVRRHARHRHGRGPGPPRAPAHRHRDRPLAPGLGRPPRGRGAPSYAHPRRGGRHRPRARRGRHVRHPGRHRARQPRRRELREPAGDHRGAGHRHRHRHRHRPRPHRRRAAGRRGPANARPRPDLDRGRHPRQRRRRRSRPALPAAAVRRPAGPRRLRAHLRRCRRAATGAGRGEGHPRPGDLGGRLGARGAVRLPEGRAEGVLQGRRVVRRMPRGPHAAALRAPDRPAGRRGPALHAARLEGRPPHPARGRRAQRPGHRHHRHPGRRPRARPAQAGGRAGQSRQPTVLLPGRGVLCRHAGREAGRRPPGRPRAGHAERVRPPAGRPGPRALDRHRAGAGAGQRRLHALRPHPVHRRGHQKQPHPHLPLPRRRQGERVRPHRDRRRLVAGPSPCLRHRGPRPRRAVCRERPRHRGAAAARRRRQEHRRDCVEHHHGDLRQGLGAVPDGHHPQRRHRRPGRLRPLPHDVDAARRLPRSGRPRTGPPSPPRRERRPAPL</sequence>
<feature type="compositionally biased region" description="Basic residues" evidence="1">
    <location>
        <begin position="587"/>
        <end position="596"/>
    </location>
</feature>
<feature type="compositionally biased region" description="Basic residues" evidence="1">
    <location>
        <begin position="184"/>
        <end position="213"/>
    </location>
</feature>
<feature type="compositionally biased region" description="Basic residues" evidence="1">
    <location>
        <begin position="227"/>
        <end position="248"/>
    </location>
</feature>
<evidence type="ECO:0000313" key="2">
    <source>
        <dbReference type="EMBL" id="CAA9409052.1"/>
    </source>
</evidence>
<proteinExistence type="predicted"/>
<feature type="compositionally biased region" description="Low complexity" evidence="1">
    <location>
        <begin position="166"/>
        <end position="180"/>
    </location>
</feature>
<feature type="non-terminal residue" evidence="2">
    <location>
        <position position="633"/>
    </location>
</feature>
<protein>
    <submittedName>
        <fullName evidence="2">Uncharacterized protein</fullName>
    </submittedName>
</protein>
<feature type="compositionally biased region" description="Basic residues" evidence="1">
    <location>
        <begin position="265"/>
        <end position="276"/>
    </location>
</feature>
<feature type="compositionally biased region" description="Basic and acidic residues" evidence="1">
    <location>
        <begin position="89"/>
        <end position="98"/>
    </location>
</feature>
<name>A0A6J4PBU8_9ACTN</name>
<feature type="non-terminal residue" evidence="2">
    <location>
        <position position="1"/>
    </location>
</feature>
<feature type="compositionally biased region" description="Basic residues" evidence="1">
    <location>
        <begin position="480"/>
        <end position="508"/>
    </location>
</feature>
<feature type="compositionally biased region" description="Basic residues" evidence="1">
    <location>
        <begin position="531"/>
        <end position="561"/>
    </location>
</feature>